<dbReference type="Proteomes" id="UP000095541">
    <property type="component" value="Unassembled WGS sequence"/>
</dbReference>
<sequence length="196" mass="23031">MEDNNLKECWEKIHNGTEIKPMNIKEVIRKKHCRAISQTLRRQKTLISLFTILLAFSVAASIWDTVIMGSASISLWTGSAFLLFLLVSTIGHYHLLTRSADTYSLKESGAMLKRQLERRINIDFIIYLIFFYGTAIRFVIQYFNDYEGLKGLTFILILFTGILLAIPWLMRYQQKHRYRYYFNSLDKNQKLLEVSE</sequence>
<proteinExistence type="predicted"/>
<feature type="transmembrane region" description="Helical" evidence="1">
    <location>
        <begin position="120"/>
        <end position="140"/>
    </location>
</feature>
<evidence type="ECO:0000313" key="2">
    <source>
        <dbReference type="EMBL" id="CUQ21107.1"/>
    </source>
</evidence>
<evidence type="ECO:0000256" key="1">
    <source>
        <dbReference type="SAM" id="Phobius"/>
    </source>
</evidence>
<dbReference type="EMBL" id="CZBI01000004">
    <property type="protein sequence ID" value="CUQ21107.1"/>
    <property type="molecule type" value="Genomic_DNA"/>
</dbReference>
<keyword evidence="1" id="KW-0472">Membrane</keyword>
<protein>
    <recommendedName>
        <fullName evidence="4">Transmembrane protein</fullName>
    </recommendedName>
</protein>
<evidence type="ECO:0000313" key="3">
    <source>
        <dbReference type="Proteomes" id="UP000095541"/>
    </source>
</evidence>
<evidence type="ECO:0008006" key="4">
    <source>
        <dbReference type="Google" id="ProtNLM"/>
    </source>
</evidence>
<gene>
    <name evidence="2" type="ORF">ERS852557_03004</name>
</gene>
<keyword evidence="1" id="KW-0812">Transmembrane</keyword>
<dbReference type="AlphaFoldDB" id="A0A174UM16"/>
<feature type="transmembrane region" description="Helical" evidence="1">
    <location>
        <begin position="46"/>
        <end position="63"/>
    </location>
</feature>
<keyword evidence="1" id="KW-1133">Transmembrane helix</keyword>
<feature type="transmembrane region" description="Helical" evidence="1">
    <location>
        <begin position="75"/>
        <end position="96"/>
    </location>
</feature>
<feature type="transmembrane region" description="Helical" evidence="1">
    <location>
        <begin position="152"/>
        <end position="170"/>
    </location>
</feature>
<name>A0A174UM16_BACT4</name>
<reference evidence="2 3" key="1">
    <citation type="submission" date="2015-09" db="EMBL/GenBank/DDBJ databases">
        <authorList>
            <consortium name="Pathogen Informatics"/>
        </authorList>
    </citation>
    <scope>NUCLEOTIDE SEQUENCE [LARGE SCALE GENOMIC DNA]</scope>
    <source>
        <strain evidence="2 3">2789STDY5834945</strain>
    </source>
</reference>
<accession>A0A174UM16</accession>
<organism evidence="2 3">
    <name type="scientific">Bacteroides thetaiotaomicron</name>
    <dbReference type="NCBI Taxonomy" id="818"/>
    <lineage>
        <taxon>Bacteria</taxon>
        <taxon>Pseudomonadati</taxon>
        <taxon>Bacteroidota</taxon>
        <taxon>Bacteroidia</taxon>
        <taxon>Bacteroidales</taxon>
        <taxon>Bacteroidaceae</taxon>
        <taxon>Bacteroides</taxon>
    </lineage>
</organism>
<dbReference type="RefSeq" id="WP_055219758.1">
    <property type="nucleotide sequence ID" value="NZ_CZBI01000004.1"/>
</dbReference>